<dbReference type="InterPro" id="IPR006442">
    <property type="entry name" value="Antitoxin_Phd/YefM"/>
</dbReference>
<evidence type="ECO:0000256" key="2">
    <source>
        <dbReference type="RuleBase" id="RU362080"/>
    </source>
</evidence>
<protein>
    <recommendedName>
        <fullName evidence="2">Antitoxin</fullName>
    </recommendedName>
</protein>
<accession>A0A2R5HF14</accession>
<evidence type="ECO:0000313" key="3">
    <source>
        <dbReference type="EMBL" id="GBG96622.1"/>
    </source>
</evidence>
<reference evidence="3 4" key="1">
    <citation type="journal article" date="2018" name="Genome Announc.">
        <title>Draft Genome Sequence of Lactococcus sp. Strain NtB2 (JCM 32569), Isolated from the Gut of the Higher Termite Nasutitermes takasagoensis.</title>
        <authorList>
            <person name="Noda S."/>
            <person name="Aihara C."/>
            <person name="Yuki M."/>
            <person name="Ohkuma M."/>
        </authorList>
    </citation>
    <scope>NUCLEOTIDE SEQUENCE [LARGE SCALE GENOMIC DNA]</scope>
    <source>
        <strain evidence="3 4">NtB2</strain>
    </source>
</reference>
<dbReference type="Proteomes" id="UP000245021">
    <property type="component" value="Unassembled WGS sequence"/>
</dbReference>
<proteinExistence type="inferred from homology"/>
<dbReference type="OrthoDB" id="2427986at2"/>
<keyword evidence="4" id="KW-1185">Reference proteome</keyword>
<gene>
    <name evidence="3" type="ORF">NtB2_00746</name>
</gene>
<dbReference type="AlphaFoldDB" id="A0A2R5HF14"/>
<name>A0A2R5HF14_9LACT</name>
<comment type="similarity">
    <text evidence="1 2">Belongs to the phD/YefM antitoxin family.</text>
</comment>
<comment type="function">
    <text evidence="2">Antitoxin component of a type II toxin-antitoxin (TA) system.</text>
</comment>
<dbReference type="Pfam" id="PF02604">
    <property type="entry name" value="PhdYeFM_antitox"/>
    <property type="match status" value="1"/>
</dbReference>
<sequence length="96" mass="11325">MEQFATTPTKFRANLFHLLEDVADNSKELTITLKTGRNAVVISEEMLNHFHQLEVEKEYWKQLRQLENDLRQGMKDVEEENYVDIDDLDWGTGPRT</sequence>
<organism evidence="3 4">
    <name type="scientific">Lactococcus termiticola</name>
    <dbReference type="NCBI Taxonomy" id="2169526"/>
    <lineage>
        <taxon>Bacteria</taxon>
        <taxon>Bacillati</taxon>
        <taxon>Bacillota</taxon>
        <taxon>Bacilli</taxon>
        <taxon>Lactobacillales</taxon>
        <taxon>Streptococcaceae</taxon>
        <taxon>Lactococcus</taxon>
    </lineage>
</organism>
<dbReference type="InterPro" id="IPR036165">
    <property type="entry name" value="YefM-like_sf"/>
</dbReference>
<dbReference type="RefSeq" id="WP_109245602.1">
    <property type="nucleotide sequence ID" value="NZ_BFFO01000004.1"/>
</dbReference>
<dbReference type="SUPFAM" id="SSF143120">
    <property type="entry name" value="YefM-like"/>
    <property type="match status" value="1"/>
</dbReference>
<comment type="caution">
    <text evidence="3">The sequence shown here is derived from an EMBL/GenBank/DDBJ whole genome shotgun (WGS) entry which is preliminary data.</text>
</comment>
<evidence type="ECO:0000313" key="4">
    <source>
        <dbReference type="Proteomes" id="UP000245021"/>
    </source>
</evidence>
<dbReference type="EMBL" id="BFFO01000004">
    <property type="protein sequence ID" value="GBG96622.1"/>
    <property type="molecule type" value="Genomic_DNA"/>
</dbReference>
<dbReference type="Gene3D" id="3.40.1620.10">
    <property type="entry name" value="YefM-like domain"/>
    <property type="match status" value="1"/>
</dbReference>
<evidence type="ECO:0000256" key="1">
    <source>
        <dbReference type="ARBA" id="ARBA00009981"/>
    </source>
</evidence>